<dbReference type="PANTHER" id="PTHR14269">
    <property type="entry name" value="CDP-DIACYLGLYCEROL--GLYCEROL-3-PHOSPHATE 3-PHOSPHATIDYLTRANSFERASE-RELATED"/>
    <property type="match status" value="1"/>
</dbReference>
<dbReference type="KEGG" id="fms:M1R53_04880"/>
<organism evidence="19 20">
    <name type="scientific">Fenollaria massiliensis</name>
    <dbReference type="NCBI Taxonomy" id="938288"/>
    <lineage>
        <taxon>Bacteria</taxon>
        <taxon>Bacillati</taxon>
        <taxon>Bacillota</taxon>
        <taxon>Clostridia</taxon>
        <taxon>Eubacteriales</taxon>
        <taxon>Fenollaria</taxon>
    </lineage>
</organism>
<keyword evidence="12 18" id="KW-0472">Membrane</keyword>
<dbReference type="Gene3D" id="1.20.120.1760">
    <property type="match status" value="1"/>
</dbReference>
<comment type="function">
    <text evidence="1">This protein catalyzes the committed step to the synthesis of the acidic phospholipids.</text>
</comment>
<comment type="similarity">
    <text evidence="4 17">Belongs to the CDP-alcohol phosphatidyltransferase class-I family.</text>
</comment>
<evidence type="ECO:0000313" key="20">
    <source>
        <dbReference type="Proteomes" id="UP000831151"/>
    </source>
</evidence>
<evidence type="ECO:0000256" key="11">
    <source>
        <dbReference type="ARBA" id="ARBA00023098"/>
    </source>
</evidence>
<feature type="transmembrane region" description="Helical" evidence="18">
    <location>
        <begin position="150"/>
        <end position="168"/>
    </location>
</feature>
<evidence type="ECO:0000256" key="4">
    <source>
        <dbReference type="ARBA" id="ARBA00010441"/>
    </source>
</evidence>
<dbReference type="EMBL" id="CP096649">
    <property type="protein sequence ID" value="UQK58576.1"/>
    <property type="molecule type" value="Genomic_DNA"/>
</dbReference>
<evidence type="ECO:0000256" key="12">
    <source>
        <dbReference type="ARBA" id="ARBA00023136"/>
    </source>
</evidence>
<comment type="catalytic activity">
    <reaction evidence="15">
        <text>a CDP-1,2-diacyl-sn-glycerol + sn-glycerol 3-phosphate = a 1,2-diacyl-sn-glycero-3-phospho-(1'-sn-glycero-3'-phosphate) + CMP + H(+)</text>
        <dbReference type="Rhea" id="RHEA:12593"/>
        <dbReference type="ChEBI" id="CHEBI:15378"/>
        <dbReference type="ChEBI" id="CHEBI:57597"/>
        <dbReference type="ChEBI" id="CHEBI:58332"/>
        <dbReference type="ChEBI" id="CHEBI:60110"/>
        <dbReference type="ChEBI" id="CHEBI:60377"/>
        <dbReference type="EC" id="2.7.8.5"/>
    </reaction>
</comment>
<gene>
    <name evidence="19" type="primary">pgsA</name>
    <name evidence="19" type="ORF">M1R53_04880</name>
</gene>
<keyword evidence="7" id="KW-0444">Lipid biosynthesis</keyword>
<keyword evidence="13" id="KW-0594">Phospholipid biosynthesis</keyword>
<keyword evidence="9 18" id="KW-0812">Transmembrane</keyword>
<evidence type="ECO:0000256" key="16">
    <source>
        <dbReference type="NCBIfam" id="TIGR00560"/>
    </source>
</evidence>
<dbReference type="PROSITE" id="PS51257">
    <property type="entry name" value="PROKAR_LIPOPROTEIN"/>
    <property type="match status" value="1"/>
</dbReference>
<dbReference type="PANTHER" id="PTHR14269:SF62">
    <property type="entry name" value="CDP-DIACYLGLYCEROL--GLYCEROL-3-PHOSPHATE 3-PHOSPHATIDYLTRANSFERASE 1, CHLOROPLASTIC"/>
    <property type="match status" value="1"/>
</dbReference>
<evidence type="ECO:0000256" key="5">
    <source>
        <dbReference type="ARBA" id="ARBA00013170"/>
    </source>
</evidence>
<dbReference type="InterPro" id="IPR050324">
    <property type="entry name" value="CDP-alcohol_PTase-I"/>
</dbReference>
<evidence type="ECO:0000256" key="2">
    <source>
        <dbReference type="ARBA" id="ARBA00004141"/>
    </source>
</evidence>
<dbReference type="PROSITE" id="PS00379">
    <property type="entry name" value="CDP_ALCOHOL_P_TRANSF"/>
    <property type="match status" value="1"/>
</dbReference>
<keyword evidence="10 18" id="KW-1133">Transmembrane helix</keyword>
<proteinExistence type="inferred from homology"/>
<comment type="subcellular location">
    <subcellularLocation>
        <location evidence="2">Membrane</location>
        <topology evidence="2">Multi-pass membrane protein</topology>
    </subcellularLocation>
</comment>
<evidence type="ECO:0000256" key="9">
    <source>
        <dbReference type="ARBA" id="ARBA00022692"/>
    </source>
</evidence>
<dbReference type="InterPro" id="IPR000462">
    <property type="entry name" value="CDP-OH_P_trans"/>
</dbReference>
<dbReference type="EC" id="2.7.8.5" evidence="5 16"/>
<evidence type="ECO:0000256" key="8">
    <source>
        <dbReference type="ARBA" id="ARBA00022679"/>
    </source>
</evidence>
<dbReference type="InterPro" id="IPR043130">
    <property type="entry name" value="CDP-OH_PTrfase_TM_dom"/>
</dbReference>
<keyword evidence="20" id="KW-1185">Reference proteome</keyword>
<dbReference type="InterPro" id="IPR048254">
    <property type="entry name" value="CDP_ALCOHOL_P_TRANSF_CS"/>
</dbReference>
<dbReference type="Pfam" id="PF01066">
    <property type="entry name" value="CDP-OH_P_transf"/>
    <property type="match status" value="1"/>
</dbReference>
<evidence type="ECO:0000256" key="3">
    <source>
        <dbReference type="ARBA" id="ARBA00005042"/>
    </source>
</evidence>
<dbReference type="RefSeq" id="WP_249242179.1">
    <property type="nucleotide sequence ID" value="NZ_CP096649.1"/>
</dbReference>
<evidence type="ECO:0000256" key="13">
    <source>
        <dbReference type="ARBA" id="ARBA00023209"/>
    </source>
</evidence>
<dbReference type="GO" id="GO:0046474">
    <property type="term" value="P:glycerophospholipid biosynthetic process"/>
    <property type="evidence" value="ECO:0007669"/>
    <property type="project" value="TreeGrafter"/>
</dbReference>
<dbReference type="GO" id="GO:0008444">
    <property type="term" value="F:CDP-diacylglycerol-glycerol-3-phosphate 3-phosphatidyltransferase activity"/>
    <property type="evidence" value="ECO:0007669"/>
    <property type="project" value="UniProtKB-UniRule"/>
</dbReference>
<dbReference type="GO" id="GO:0016020">
    <property type="term" value="C:membrane"/>
    <property type="evidence" value="ECO:0007669"/>
    <property type="project" value="UniProtKB-SubCell"/>
</dbReference>
<evidence type="ECO:0000256" key="10">
    <source>
        <dbReference type="ARBA" id="ARBA00022989"/>
    </source>
</evidence>
<sequence length="179" mass="20512">MNLANKITMFRIFLLPIFVLSCYCDQSGISSLLIFLLGSFSDFLDGYVARKYNMITDFGKFIDPIADKILVLSAFIMLIDRGFVEPWVVIVVLFRELLISGFRMLAAKKNISIAADIFGKLKTTTQFFSVIFFFLTIILINRNMYIIGKVLLYVSVALTILSMINYLYKNREVFNGTMQ</sequence>
<keyword evidence="11" id="KW-0443">Lipid metabolism</keyword>
<dbReference type="PIRSF" id="PIRSF000847">
    <property type="entry name" value="Phos_ph_gly_syn"/>
    <property type="match status" value="1"/>
</dbReference>
<reference evidence="19" key="1">
    <citation type="submission" date="2022-04" db="EMBL/GenBank/DDBJ databases">
        <title>Complete genome sequences of Ezakiella coagulans and Fenollaria massiliensis.</title>
        <authorList>
            <person name="France M.T."/>
            <person name="Clifford J."/>
            <person name="Narina S."/>
            <person name="Rutt L."/>
            <person name="Ravel J."/>
        </authorList>
    </citation>
    <scope>NUCLEOTIDE SEQUENCE</scope>
    <source>
        <strain evidence="19">C0061C2</strain>
    </source>
</reference>
<dbReference type="InterPro" id="IPR004570">
    <property type="entry name" value="Phosphatidylglycerol_P_synth"/>
</dbReference>
<evidence type="ECO:0000256" key="15">
    <source>
        <dbReference type="ARBA" id="ARBA00048586"/>
    </source>
</evidence>
<feature type="transmembrane region" description="Helical" evidence="18">
    <location>
        <begin position="127"/>
        <end position="144"/>
    </location>
</feature>
<comment type="pathway">
    <text evidence="3">Phospholipid metabolism; phosphatidylglycerol biosynthesis; phosphatidylglycerol from CDP-diacylglycerol: step 1/2.</text>
</comment>
<evidence type="ECO:0000256" key="14">
    <source>
        <dbReference type="ARBA" id="ARBA00023264"/>
    </source>
</evidence>
<dbReference type="AlphaFoldDB" id="A0A9E7DIL5"/>
<accession>A0A9E7DIL5</accession>
<protein>
    <recommendedName>
        <fullName evidence="6 16">CDP-diacylglycerol--glycerol-3-phosphate 3-phosphatidyltransferase</fullName>
        <ecNumber evidence="5 16">2.7.8.5</ecNumber>
    </recommendedName>
</protein>
<evidence type="ECO:0000256" key="18">
    <source>
        <dbReference type="SAM" id="Phobius"/>
    </source>
</evidence>
<name>A0A9E7DIL5_9FIRM</name>
<evidence type="ECO:0000256" key="17">
    <source>
        <dbReference type="RuleBase" id="RU003750"/>
    </source>
</evidence>
<keyword evidence="14" id="KW-1208">Phospholipid metabolism</keyword>
<keyword evidence="8 17" id="KW-0808">Transferase</keyword>
<feature type="transmembrane region" description="Helical" evidence="18">
    <location>
        <begin position="12"/>
        <end position="37"/>
    </location>
</feature>
<evidence type="ECO:0000256" key="6">
    <source>
        <dbReference type="ARBA" id="ARBA00014944"/>
    </source>
</evidence>
<feature type="transmembrane region" description="Helical" evidence="18">
    <location>
        <begin position="87"/>
        <end position="106"/>
    </location>
</feature>
<evidence type="ECO:0000313" key="19">
    <source>
        <dbReference type="EMBL" id="UQK58576.1"/>
    </source>
</evidence>
<evidence type="ECO:0000256" key="7">
    <source>
        <dbReference type="ARBA" id="ARBA00022516"/>
    </source>
</evidence>
<evidence type="ECO:0000256" key="1">
    <source>
        <dbReference type="ARBA" id="ARBA00003973"/>
    </source>
</evidence>
<dbReference type="Proteomes" id="UP000831151">
    <property type="component" value="Chromosome"/>
</dbReference>
<dbReference type="NCBIfam" id="TIGR00560">
    <property type="entry name" value="pgsA"/>
    <property type="match status" value="1"/>
</dbReference>